<comment type="caution">
    <text evidence="1">The sequence shown here is derived from an EMBL/GenBank/DDBJ whole genome shotgun (WGS) entry which is preliminary data.</text>
</comment>
<gene>
    <name evidence="1" type="ORF">IV203_009915</name>
</gene>
<dbReference type="AlphaFoldDB" id="A0A9K3KV15"/>
<keyword evidence="2" id="KW-1185">Reference proteome</keyword>
<sequence>MESSDDFSQKKEKGSCFFPGVGCMDLTNIKSVHGSKFDEVVDRITSTGAGAFGGMVNYINHNGRSDGDGPNVRVQWPSQEVVAHKPEWLEQDINFLRDTIDTVGLSFDYEALRDSKQGEEVFMVYGDEWAGAWENT</sequence>
<dbReference type="Proteomes" id="UP000693970">
    <property type="component" value="Unassembled WGS sequence"/>
</dbReference>
<accession>A0A9K3KV15</accession>
<dbReference type="EMBL" id="JAGRRH010000018">
    <property type="protein sequence ID" value="KAG7350555.1"/>
    <property type="molecule type" value="Genomic_DNA"/>
</dbReference>
<evidence type="ECO:0000313" key="2">
    <source>
        <dbReference type="Proteomes" id="UP000693970"/>
    </source>
</evidence>
<reference evidence="1" key="1">
    <citation type="journal article" date="2021" name="Sci. Rep.">
        <title>Diploid genomic architecture of Nitzschia inconspicua, an elite biomass production diatom.</title>
        <authorList>
            <person name="Oliver A."/>
            <person name="Podell S."/>
            <person name="Pinowska A."/>
            <person name="Traller J.C."/>
            <person name="Smith S.R."/>
            <person name="McClure R."/>
            <person name="Beliaev A."/>
            <person name="Bohutskyi P."/>
            <person name="Hill E.A."/>
            <person name="Rabines A."/>
            <person name="Zheng H."/>
            <person name="Allen L.Z."/>
            <person name="Kuo A."/>
            <person name="Grigoriev I.V."/>
            <person name="Allen A.E."/>
            <person name="Hazlebeck D."/>
            <person name="Allen E.E."/>
        </authorList>
    </citation>
    <scope>NUCLEOTIDE SEQUENCE</scope>
    <source>
        <strain evidence="1">Hildebrandi</strain>
    </source>
</reference>
<protein>
    <submittedName>
        <fullName evidence="1">Uncharacterized protein</fullName>
    </submittedName>
</protein>
<dbReference type="OrthoDB" id="3180714at2759"/>
<evidence type="ECO:0000313" key="1">
    <source>
        <dbReference type="EMBL" id="KAG7350555.1"/>
    </source>
</evidence>
<reference evidence="1" key="2">
    <citation type="submission" date="2021-04" db="EMBL/GenBank/DDBJ databases">
        <authorList>
            <person name="Podell S."/>
        </authorList>
    </citation>
    <scope>NUCLEOTIDE SEQUENCE</scope>
    <source>
        <strain evidence="1">Hildebrandi</strain>
    </source>
</reference>
<organism evidence="1 2">
    <name type="scientific">Nitzschia inconspicua</name>
    <dbReference type="NCBI Taxonomy" id="303405"/>
    <lineage>
        <taxon>Eukaryota</taxon>
        <taxon>Sar</taxon>
        <taxon>Stramenopiles</taxon>
        <taxon>Ochrophyta</taxon>
        <taxon>Bacillariophyta</taxon>
        <taxon>Bacillariophyceae</taxon>
        <taxon>Bacillariophycidae</taxon>
        <taxon>Bacillariales</taxon>
        <taxon>Bacillariaceae</taxon>
        <taxon>Nitzschia</taxon>
    </lineage>
</organism>
<name>A0A9K3KV15_9STRA</name>
<proteinExistence type="predicted"/>